<evidence type="ECO:0000313" key="2">
    <source>
        <dbReference type="EMBL" id="KFD62255.1"/>
    </source>
</evidence>
<accession>A0A085MYF9</accession>
<sequence length="146" mass="16585">MGPKLSLAIPRRASSPCAPKVHSGLLPNTARDRPTKNRLCKTIMEMSFGYAHQTRILKKTNADSTEERRKAKKVCGRPRPQSDLVPLTSQVATAAVCWCHKFRYFCRLDTCSSDPVRKWGSSKTLQCVAKRRLRTLRKRWDLSLAT</sequence>
<feature type="region of interest" description="Disordered" evidence="1">
    <location>
        <begin position="59"/>
        <end position="80"/>
    </location>
</feature>
<organism evidence="2">
    <name type="scientific">Trichuris suis</name>
    <name type="common">pig whipworm</name>
    <dbReference type="NCBI Taxonomy" id="68888"/>
    <lineage>
        <taxon>Eukaryota</taxon>
        <taxon>Metazoa</taxon>
        <taxon>Ecdysozoa</taxon>
        <taxon>Nematoda</taxon>
        <taxon>Enoplea</taxon>
        <taxon>Dorylaimia</taxon>
        <taxon>Trichinellida</taxon>
        <taxon>Trichuridae</taxon>
        <taxon>Trichuris</taxon>
    </lineage>
</organism>
<proteinExistence type="predicted"/>
<gene>
    <name evidence="2" type="ORF">M514_25568</name>
</gene>
<reference evidence="2" key="1">
    <citation type="journal article" date="2014" name="Nat. Genet.">
        <title>Genome and transcriptome of the porcine whipworm Trichuris suis.</title>
        <authorList>
            <person name="Jex A.R."/>
            <person name="Nejsum P."/>
            <person name="Schwarz E.M."/>
            <person name="Hu L."/>
            <person name="Young N.D."/>
            <person name="Hall R.S."/>
            <person name="Korhonen P.K."/>
            <person name="Liao S."/>
            <person name="Thamsborg S."/>
            <person name="Xia J."/>
            <person name="Xu P."/>
            <person name="Wang S."/>
            <person name="Scheerlinck J.P."/>
            <person name="Hofmann A."/>
            <person name="Sternberg P.W."/>
            <person name="Wang J."/>
            <person name="Gasser R.B."/>
        </authorList>
    </citation>
    <scope>NUCLEOTIDE SEQUENCE [LARGE SCALE GENOMIC DNA]</scope>
    <source>
        <strain evidence="2">DCEP-RM93F</strain>
    </source>
</reference>
<evidence type="ECO:0000256" key="1">
    <source>
        <dbReference type="SAM" id="MobiDB-lite"/>
    </source>
</evidence>
<protein>
    <submittedName>
        <fullName evidence="2">Uncharacterized protein</fullName>
    </submittedName>
</protein>
<dbReference type="Proteomes" id="UP000030758">
    <property type="component" value="Unassembled WGS sequence"/>
</dbReference>
<dbReference type="AlphaFoldDB" id="A0A085MYF9"/>
<dbReference type="EMBL" id="KL367599">
    <property type="protein sequence ID" value="KFD62255.1"/>
    <property type="molecule type" value="Genomic_DNA"/>
</dbReference>
<name>A0A085MYF9_9BILA</name>